<dbReference type="GO" id="GO:0005524">
    <property type="term" value="F:ATP binding"/>
    <property type="evidence" value="ECO:0007669"/>
    <property type="project" value="UniProtKB-KW"/>
</dbReference>
<dbReference type="WBParaSite" id="GPUH_0000777301-mRNA-1">
    <property type="protein sequence ID" value="GPUH_0000777301-mRNA-1"/>
    <property type="gene ID" value="GPUH_0000777301"/>
</dbReference>
<dbReference type="InterPro" id="IPR003960">
    <property type="entry name" value="ATPase_AAA_CS"/>
</dbReference>
<organism evidence="5">
    <name type="scientific">Gongylonema pulchrum</name>
    <dbReference type="NCBI Taxonomy" id="637853"/>
    <lineage>
        <taxon>Eukaryota</taxon>
        <taxon>Metazoa</taxon>
        <taxon>Ecdysozoa</taxon>
        <taxon>Nematoda</taxon>
        <taxon>Chromadorea</taxon>
        <taxon>Rhabditida</taxon>
        <taxon>Spirurina</taxon>
        <taxon>Spiruromorpha</taxon>
        <taxon>Spiruroidea</taxon>
        <taxon>Gongylonematidae</taxon>
        <taxon>Gongylonema</taxon>
    </lineage>
</organism>
<name>A0A183DGC3_9BILA</name>
<dbReference type="GO" id="GO:0016197">
    <property type="term" value="P:endosomal transport"/>
    <property type="evidence" value="ECO:0007669"/>
    <property type="project" value="TreeGrafter"/>
</dbReference>
<keyword evidence="1" id="KW-0547">Nucleotide-binding</keyword>
<dbReference type="OrthoDB" id="29072at2759"/>
<dbReference type="PANTHER" id="PTHR23074:SF83">
    <property type="entry name" value="VACUOLAR PROTEIN SORTING-ASSOCIATED PROTEIN 4A"/>
    <property type="match status" value="1"/>
</dbReference>
<comment type="similarity">
    <text evidence="1">Belongs to the AAA ATPase family.</text>
</comment>
<evidence type="ECO:0000256" key="1">
    <source>
        <dbReference type="RuleBase" id="RU003651"/>
    </source>
</evidence>
<dbReference type="GO" id="GO:0007033">
    <property type="term" value="P:vacuole organization"/>
    <property type="evidence" value="ECO:0007669"/>
    <property type="project" value="TreeGrafter"/>
</dbReference>
<evidence type="ECO:0000313" key="3">
    <source>
        <dbReference type="EMBL" id="VDK59556.1"/>
    </source>
</evidence>
<dbReference type="SUPFAM" id="SSF52540">
    <property type="entry name" value="P-loop containing nucleoside triphosphate hydrolases"/>
    <property type="match status" value="1"/>
</dbReference>
<evidence type="ECO:0000259" key="2">
    <source>
        <dbReference type="Pfam" id="PF00004"/>
    </source>
</evidence>
<dbReference type="InterPro" id="IPR050304">
    <property type="entry name" value="MT-severing_AAA_ATPase"/>
</dbReference>
<dbReference type="GO" id="GO:0016887">
    <property type="term" value="F:ATP hydrolysis activity"/>
    <property type="evidence" value="ECO:0007669"/>
    <property type="project" value="InterPro"/>
</dbReference>
<dbReference type="InterPro" id="IPR027417">
    <property type="entry name" value="P-loop_NTPase"/>
</dbReference>
<accession>A0A183DGC3</accession>
<sequence length="76" mass="8584">MAREHKPSIIFIDEIDSLCSSRSDTESESARRIKTEFLVQMQGVGNDAEGILVLGATNIPWVLDAAIRRRFEVVFF</sequence>
<protein>
    <submittedName>
        <fullName evidence="5">ATPase_AAA_core domain-containing protein</fullName>
    </submittedName>
</protein>
<dbReference type="AlphaFoldDB" id="A0A183DGC3"/>
<proteinExistence type="inferred from homology"/>
<keyword evidence="1" id="KW-0067">ATP-binding</keyword>
<dbReference type="Pfam" id="PF00004">
    <property type="entry name" value="AAA"/>
    <property type="match status" value="1"/>
</dbReference>
<gene>
    <name evidence="3" type="ORF">GPUH_LOCUS7761</name>
</gene>
<dbReference type="Proteomes" id="UP000271098">
    <property type="component" value="Unassembled WGS sequence"/>
</dbReference>
<dbReference type="Gene3D" id="3.40.50.300">
    <property type="entry name" value="P-loop containing nucleotide triphosphate hydrolases"/>
    <property type="match status" value="1"/>
</dbReference>
<dbReference type="PROSITE" id="PS00674">
    <property type="entry name" value="AAA"/>
    <property type="match status" value="1"/>
</dbReference>
<evidence type="ECO:0000313" key="4">
    <source>
        <dbReference type="Proteomes" id="UP000271098"/>
    </source>
</evidence>
<dbReference type="InterPro" id="IPR003959">
    <property type="entry name" value="ATPase_AAA_core"/>
</dbReference>
<reference evidence="3 4" key="2">
    <citation type="submission" date="2018-11" db="EMBL/GenBank/DDBJ databases">
        <authorList>
            <consortium name="Pathogen Informatics"/>
        </authorList>
    </citation>
    <scope>NUCLEOTIDE SEQUENCE [LARGE SCALE GENOMIC DNA]</scope>
</reference>
<reference evidence="5" key="1">
    <citation type="submission" date="2016-06" db="UniProtKB">
        <authorList>
            <consortium name="WormBaseParasite"/>
        </authorList>
    </citation>
    <scope>IDENTIFICATION</scope>
</reference>
<keyword evidence="4" id="KW-1185">Reference proteome</keyword>
<dbReference type="PANTHER" id="PTHR23074">
    <property type="entry name" value="AAA DOMAIN-CONTAINING"/>
    <property type="match status" value="1"/>
</dbReference>
<dbReference type="EMBL" id="UYRT01020884">
    <property type="protein sequence ID" value="VDK59556.1"/>
    <property type="molecule type" value="Genomic_DNA"/>
</dbReference>
<evidence type="ECO:0000313" key="5">
    <source>
        <dbReference type="WBParaSite" id="GPUH_0000777301-mRNA-1"/>
    </source>
</evidence>
<feature type="domain" description="ATPase AAA-type core" evidence="2">
    <location>
        <begin position="2"/>
        <end position="75"/>
    </location>
</feature>